<sequence>MCVTGLLNLDTQKNKQVNSHDSPLLVDENLIDHRSIDDLVGPSAIILDHQPSSIIVDSQQVTSHQQEQAISQSSKQLESSLLPRITLPTKGKALKNLNSLIRYSRQMN</sequence>
<name>A0A0L0VCV1_9BASI</name>
<comment type="caution">
    <text evidence="1">The sequence shown here is derived from an EMBL/GenBank/DDBJ whole genome shotgun (WGS) entry which is preliminary data.</text>
</comment>
<accession>A0A0L0VCV1</accession>
<dbReference type="AlphaFoldDB" id="A0A0L0VCV1"/>
<organism evidence="1 2">
    <name type="scientific">Puccinia striiformis f. sp. tritici PST-78</name>
    <dbReference type="NCBI Taxonomy" id="1165861"/>
    <lineage>
        <taxon>Eukaryota</taxon>
        <taxon>Fungi</taxon>
        <taxon>Dikarya</taxon>
        <taxon>Basidiomycota</taxon>
        <taxon>Pucciniomycotina</taxon>
        <taxon>Pucciniomycetes</taxon>
        <taxon>Pucciniales</taxon>
        <taxon>Pucciniaceae</taxon>
        <taxon>Puccinia</taxon>
    </lineage>
</organism>
<protein>
    <submittedName>
        <fullName evidence="1">Uncharacterized protein</fullName>
    </submittedName>
</protein>
<evidence type="ECO:0000313" key="1">
    <source>
        <dbReference type="EMBL" id="KNE96809.1"/>
    </source>
</evidence>
<reference evidence="2" key="1">
    <citation type="submission" date="2014-03" db="EMBL/GenBank/DDBJ databases">
        <title>The Genome Sequence of Puccinia striiformis f. sp. tritici PST-78.</title>
        <authorList>
            <consortium name="The Broad Institute Genome Sequencing Platform"/>
            <person name="Cuomo C."/>
            <person name="Hulbert S."/>
            <person name="Chen X."/>
            <person name="Walker B."/>
            <person name="Young S.K."/>
            <person name="Zeng Q."/>
            <person name="Gargeya S."/>
            <person name="Fitzgerald M."/>
            <person name="Haas B."/>
            <person name="Abouelleil A."/>
            <person name="Alvarado L."/>
            <person name="Arachchi H.M."/>
            <person name="Berlin A.M."/>
            <person name="Chapman S.B."/>
            <person name="Goldberg J."/>
            <person name="Griggs A."/>
            <person name="Gujja S."/>
            <person name="Hansen M."/>
            <person name="Howarth C."/>
            <person name="Imamovic A."/>
            <person name="Larimer J."/>
            <person name="McCowan C."/>
            <person name="Montmayeur A."/>
            <person name="Murphy C."/>
            <person name="Neiman D."/>
            <person name="Pearson M."/>
            <person name="Priest M."/>
            <person name="Roberts A."/>
            <person name="Saif S."/>
            <person name="Shea T."/>
            <person name="Sisk P."/>
            <person name="Sykes S."/>
            <person name="Wortman J."/>
            <person name="Nusbaum C."/>
            <person name="Birren B."/>
        </authorList>
    </citation>
    <scope>NUCLEOTIDE SEQUENCE [LARGE SCALE GENOMIC DNA]</scope>
    <source>
        <strain evidence="2">race PST-78</strain>
    </source>
</reference>
<proteinExistence type="predicted"/>
<keyword evidence="2" id="KW-1185">Reference proteome</keyword>
<gene>
    <name evidence="1" type="ORF">PSTG_09945</name>
</gene>
<dbReference type="EMBL" id="AJIL01000077">
    <property type="protein sequence ID" value="KNE96809.1"/>
    <property type="molecule type" value="Genomic_DNA"/>
</dbReference>
<dbReference type="Proteomes" id="UP000054564">
    <property type="component" value="Unassembled WGS sequence"/>
</dbReference>
<evidence type="ECO:0000313" key="2">
    <source>
        <dbReference type="Proteomes" id="UP000054564"/>
    </source>
</evidence>